<dbReference type="Pfam" id="PF14288">
    <property type="entry name" value="FKS1_dom1"/>
    <property type="match status" value="1"/>
</dbReference>
<dbReference type="SMART" id="SM01205">
    <property type="entry name" value="FKS1_dom1"/>
    <property type="match status" value="1"/>
</dbReference>
<organism evidence="3 4">
    <name type="scientific">Zostera marina</name>
    <name type="common">Eelgrass</name>
    <dbReference type="NCBI Taxonomy" id="29655"/>
    <lineage>
        <taxon>Eukaryota</taxon>
        <taxon>Viridiplantae</taxon>
        <taxon>Streptophyta</taxon>
        <taxon>Embryophyta</taxon>
        <taxon>Tracheophyta</taxon>
        <taxon>Spermatophyta</taxon>
        <taxon>Magnoliopsida</taxon>
        <taxon>Liliopsida</taxon>
        <taxon>Zosteraceae</taxon>
        <taxon>Zostera</taxon>
    </lineage>
</organism>
<evidence type="ECO:0000259" key="2">
    <source>
        <dbReference type="SMART" id="SM01205"/>
    </source>
</evidence>
<feature type="domain" description="1,3-beta-glucan synthase component FKS1-like" evidence="2">
    <location>
        <begin position="2"/>
        <end position="82"/>
    </location>
</feature>
<dbReference type="EMBL" id="LFYR01000929">
    <property type="protein sequence ID" value="KMZ67162.1"/>
    <property type="molecule type" value="Genomic_DNA"/>
</dbReference>
<dbReference type="InterPro" id="IPR026899">
    <property type="entry name" value="FKS1-like_dom1"/>
</dbReference>
<keyword evidence="1" id="KW-1133">Transmembrane helix</keyword>
<dbReference type="AlphaFoldDB" id="A0A0K9PG07"/>
<dbReference type="OMA" id="IYDIMAR"/>
<feature type="transmembrane region" description="Helical" evidence="1">
    <location>
        <begin position="125"/>
        <end position="144"/>
    </location>
</feature>
<gene>
    <name evidence="3" type="ORF">ZOSMA_277G00240</name>
</gene>
<feature type="transmembrane region" description="Helical" evidence="1">
    <location>
        <begin position="225"/>
        <end position="245"/>
    </location>
</feature>
<evidence type="ECO:0000313" key="3">
    <source>
        <dbReference type="EMBL" id="KMZ67162.1"/>
    </source>
</evidence>
<dbReference type="PANTHER" id="PTHR12741">
    <property type="entry name" value="LYST-INTERACTING PROTEIN LIP5 DOPAMINE RESPONSIVE PROTEIN DRG-1"/>
    <property type="match status" value="1"/>
</dbReference>
<proteinExistence type="predicted"/>
<dbReference type="Proteomes" id="UP000036987">
    <property type="component" value="Unassembled WGS sequence"/>
</dbReference>
<name>A0A0K9PG07_ZOSMR</name>
<keyword evidence="1" id="KW-0812">Transmembrane</keyword>
<dbReference type="OrthoDB" id="775652at2759"/>
<reference evidence="4" key="1">
    <citation type="journal article" date="2016" name="Nature">
        <title>The genome of the seagrass Zostera marina reveals angiosperm adaptation to the sea.</title>
        <authorList>
            <person name="Olsen J.L."/>
            <person name="Rouze P."/>
            <person name="Verhelst B."/>
            <person name="Lin Y.-C."/>
            <person name="Bayer T."/>
            <person name="Collen J."/>
            <person name="Dattolo E."/>
            <person name="De Paoli E."/>
            <person name="Dittami S."/>
            <person name="Maumus F."/>
            <person name="Michel G."/>
            <person name="Kersting A."/>
            <person name="Lauritano C."/>
            <person name="Lohaus R."/>
            <person name="Toepel M."/>
            <person name="Tonon T."/>
            <person name="Vanneste K."/>
            <person name="Amirebrahimi M."/>
            <person name="Brakel J."/>
            <person name="Bostroem C."/>
            <person name="Chovatia M."/>
            <person name="Grimwood J."/>
            <person name="Jenkins J.W."/>
            <person name="Jueterbock A."/>
            <person name="Mraz A."/>
            <person name="Stam W.T."/>
            <person name="Tice H."/>
            <person name="Bornberg-Bauer E."/>
            <person name="Green P.J."/>
            <person name="Pearson G.A."/>
            <person name="Procaccini G."/>
            <person name="Duarte C.M."/>
            <person name="Schmutz J."/>
            <person name="Reusch T.B.H."/>
            <person name="Van de Peer Y."/>
        </authorList>
    </citation>
    <scope>NUCLEOTIDE SEQUENCE [LARGE SCALE GENOMIC DNA]</scope>
    <source>
        <strain evidence="4">cv. Finnish</strain>
    </source>
</reference>
<protein>
    <submittedName>
        <fullName evidence="3">1,3-beta-glucan synthase</fullName>
    </submittedName>
</protein>
<evidence type="ECO:0000313" key="4">
    <source>
        <dbReference type="Proteomes" id="UP000036987"/>
    </source>
</evidence>
<dbReference type="STRING" id="29655.A0A0K9PG07"/>
<feature type="transmembrane region" description="Helical" evidence="1">
    <location>
        <begin position="195"/>
        <end position="213"/>
    </location>
</feature>
<evidence type="ECO:0000256" key="1">
    <source>
        <dbReference type="SAM" id="Phobius"/>
    </source>
</evidence>
<accession>A0A0K9PG07</accession>
<comment type="caution">
    <text evidence="3">The sequence shown here is derived from an EMBL/GenBank/DDBJ whole genome shotgun (WGS) entry which is preliminary data.</text>
</comment>
<keyword evidence="4" id="KW-1185">Reference proteome</keyword>
<sequence>MMAKELTQIMRSDNAENANSCKSESGVSFLDHVISPLYATIENEAKNNNNGRAPHSAWRNYDDFNEYFWSRKCFADLQWPWKLDSSFFFHSKQKKKGMLSFSGGTHHGKTSFVEHRTFLHLYHSFHRLWIFLFLMFQGLTIIAFNKAKFNSKTIRELLSLGPTYIVMMFFESVLDILMMYGAYATSGGYAVTRIFCRFIWFTMSSIIVCYLYIKALQEGSDSAIFKIYVFVIGVYAAIQLILDILMKIPACHHLSEKCDSWSVIRFIKWMYQVNLFFFVYGS</sequence>
<keyword evidence="1" id="KW-0472">Membrane</keyword>
<dbReference type="PANTHER" id="PTHR12741:SF47">
    <property type="entry name" value="CALLOSE SYNTHASE 9"/>
    <property type="match status" value="1"/>
</dbReference>
<feature type="transmembrane region" description="Helical" evidence="1">
    <location>
        <begin position="164"/>
        <end position="183"/>
    </location>
</feature>